<name>A0A8J3ZXA5_9ACTN</name>
<dbReference type="EMBL" id="BOPH01000069">
    <property type="protein sequence ID" value="GIJ69863.1"/>
    <property type="molecule type" value="Genomic_DNA"/>
</dbReference>
<dbReference type="Gene3D" id="1.10.530.10">
    <property type="match status" value="1"/>
</dbReference>
<sequence>MGVSDVMSRIAQLQGQLAVTRKPATASGEQFAATLQSTMEGDRAEKAVSRAIGAAAVPVAVGARPANLVAATGLSGAVSGIPYADLFNAAGAKYGISPRLLAAVAKVESNYDQRAVSPAGAQGLMQIMPSTARGAGVDAFDPAQAVDGAARILKANLKEFGSLELALAAYNAGGGAVRKHGGIPPYAETQAYVPKVKAALAALGG</sequence>
<dbReference type="RefSeq" id="WP_203929784.1">
    <property type="nucleotide sequence ID" value="NZ_BOPH01000069.1"/>
</dbReference>
<dbReference type="PANTHER" id="PTHR37423:SF2">
    <property type="entry name" value="MEMBRANE-BOUND LYTIC MUREIN TRANSGLYCOSYLASE C"/>
    <property type="match status" value="1"/>
</dbReference>
<protein>
    <recommendedName>
        <fullName evidence="1">Transglycosylase SLT domain-containing protein</fullName>
    </recommendedName>
</protein>
<dbReference type="CDD" id="cd00254">
    <property type="entry name" value="LT-like"/>
    <property type="match status" value="1"/>
</dbReference>
<reference evidence="2" key="1">
    <citation type="submission" date="2021-01" db="EMBL/GenBank/DDBJ databases">
        <title>Whole genome shotgun sequence of Virgisporangium ochraceum NBRC 16418.</title>
        <authorList>
            <person name="Komaki H."/>
            <person name="Tamura T."/>
        </authorList>
    </citation>
    <scope>NUCLEOTIDE SEQUENCE</scope>
    <source>
        <strain evidence="2">NBRC 16418</strain>
    </source>
</reference>
<dbReference type="Pfam" id="PF01464">
    <property type="entry name" value="SLT"/>
    <property type="match status" value="1"/>
</dbReference>
<dbReference type="InterPro" id="IPR008258">
    <property type="entry name" value="Transglycosylase_SLT_dom_1"/>
</dbReference>
<dbReference type="AlphaFoldDB" id="A0A8J3ZXA5"/>
<proteinExistence type="predicted"/>
<accession>A0A8J3ZXA5</accession>
<evidence type="ECO:0000259" key="1">
    <source>
        <dbReference type="Pfam" id="PF01464"/>
    </source>
</evidence>
<keyword evidence="3" id="KW-1185">Reference proteome</keyword>
<comment type="caution">
    <text evidence="2">The sequence shown here is derived from an EMBL/GenBank/DDBJ whole genome shotgun (WGS) entry which is preliminary data.</text>
</comment>
<dbReference type="PANTHER" id="PTHR37423">
    <property type="entry name" value="SOLUBLE LYTIC MUREIN TRANSGLYCOSYLASE-RELATED"/>
    <property type="match status" value="1"/>
</dbReference>
<dbReference type="SUPFAM" id="SSF53955">
    <property type="entry name" value="Lysozyme-like"/>
    <property type="match status" value="1"/>
</dbReference>
<gene>
    <name evidence="2" type="ORF">Voc01_047800</name>
</gene>
<evidence type="ECO:0000313" key="3">
    <source>
        <dbReference type="Proteomes" id="UP000635606"/>
    </source>
</evidence>
<dbReference type="InterPro" id="IPR023346">
    <property type="entry name" value="Lysozyme-like_dom_sf"/>
</dbReference>
<evidence type="ECO:0000313" key="2">
    <source>
        <dbReference type="EMBL" id="GIJ69863.1"/>
    </source>
</evidence>
<dbReference type="Proteomes" id="UP000635606">
    <property type="component" value="Unassembled WGS sequence"/>
</dbReference>
<organism evidence="2 3">
    <name type="scientific">Virgisporangium ochraceum</name>
    <dbReference type="NCBI Taxonomy" id="65505"/>
    <lineage>
        <taxon>Bacteria</taxon>
        <taxon>Bacillati</taxon>
        <taxon>Actinomycetota</taxon>
        <taxon>Actinomycetes</taxon>
        <taxon>Micromonosporales</taxon>
        <taxon>Micromonosporaceae</taxon>
        <taxon>Virgisporangium</taxon>
    </lineage>
</organism>
<feature type="domain" description="Transglycosylase SLT" evidence="1">
    <location>
        <begin position="86"/>
        <end position="183"/>
    </location>
</feature>